<dbReference type="STRING" id="135651.G0P2Q7"/>
<feature type="compositionally biased region" description="Polar residues" evidence="7">
    <location>
        <begin position="49"/>
        <end position="75"/>
    </location>
</feature>
<evidence type="ECO:0000256" key="6">
    <source>
        <dbReference type="ARBA" id="ARBA00023136"/>
    </source>
</evidence>
<keyword evidence="3 8" id="KW-0812">Transmembrane</keyword>
<keyword evidence="6 8" id="KW-0472">Membrane</keyword>
<dbReference type="InParanoid" id="G0P2Q7"/>
<feature type="transmembrane region" description="Helical" evidence="8">
    <location>
        <begin position="94"/>
        <end position="120"/>
    </location>
</feature>
<dbReference type="GO" id="GO:0006883">
    <property type="term" value="P:intracellular sodium ion homeostasis"/>
    <property type="evidence" value="ECO:0007669"/>
    <property type="project" value="TreeGrafter"/>
</dbReference>
<feature type="compositionally biased region" description="Polar residues" evidence="7">
    <location>
        <begin position="22"/>
        <end position="32"/>
    </location>
</feature>
<evidence type="ECO:0000313" key="9">
    <source>
        <dbReference type="EMBL" id="EGT43360.1"/>
    </source>
</evidence>
<dbReference type="PANTHER" id="PTHR11523">
    <property type="entry name" value="SODIUM/POTASSIUM-DEPENDENT ATPASE BETA SUBUNIT"/>
    <property type="match status" value="1"/>
</dbReference>
<evidence type="ECO:0000256" key="5">
    <source>
        <dbReference type="ARBA" id="ARBA00022989"/>
    </source>
</evidence>
<evidence type="ECO:0000256" key="7">
    <source>
        <dbReference type="SAM" id="MobiDB-lite"/>
    </source>
</evidence>
<feature type="compositionally biased region" description="Basic and acidic residues" evidence="7">
    <location>
        <begin position="8"/>
        <end position="19"/>
    </location>
</feature>
<dbReference type="InterPro" id="IPR038702">
    <property type="entry name" value="Na/K_ATPase_sub_beta_sf"/>
</dbReference>
<dbReference type="PANTHER" id="PTHR11523:SF52">
    <property type="entry name" value="SODIUM_POTASSIUM-TRANSPORTING ATPASE SUBUNIT BETA"/>
    <property type="match status" value="1"/>
</dbReference>
<gene>
    <name evidence="9" type="ORF">CAEBREN_25280</name>
</gene>
<protein>
    <submittedName>
        <fullName evidence="9">Uncharacterized protein</fullName>
    </submittedName>
</protein>
<comment type="similarity">
    <text evidence="2">Belongs to the X(+)/potassium ATPases subunit beta family.</text>
</comment>
<dbReference type="GO" id="GO:0030007">
    <property type="term" value="P:intracellular potassium ion homeostasis"/>
    <property type="evidence" value="ECO:0007669"/>
    <property type="project" value="TreeGrafter"/>
</dbReference>
<dbReference type="Proteomes" id="UP000008068">
    <property type="component" value="Unassembled WGS sequence"/>
</dbReference>
<reference evidence="10" key="1">
    <citation type="submission" date="2011-07" db="EMBL/GenBank/DDBJ databases">
        <authorList>
            <consortium name="Caenorhabditis brenneri Sequencing and Analysis Consortium"/>
            <person name="Wilson R.K."/>
        </authorList>
    </citation>
    <scope>NUCLEOTIDE SEQUENCE [LARGE SCALE GENOMIC DNA]</scope>
    <source>
        <strain evidence="10">PB2801</strain>
    </source>
</reference>
<evidence type="ECO:0000256" key="3">
    <source>
        <dbReference type="ARBA" id="ARBA00022692"/>
    </source>
</evidence>
<evidence type="ECO:0000256" key="1">
    <source>
        <dbReference type="ARBA" id="ARBA00004606"/>
    </source>
</evidence>
<dbReference type="GO" id="GO:0005890">
    <property type="term" value="C:sodium:potassium-exchanging ATPase complex"/>
    <property type="evidence" value="ECO:0007669"/>
    <property type="project" value="InterPro"/>
</dbReference>
<dbReference type="Gene3D" id="2.60.40.1660">
    <property type="entry name" value="Na, k-atpase alpha subunit"/>
    <property type="match status" value="1"/>
</dbReference>
<evidence type="ECO:0000256" key="4">
    <source>
        <dbReference type="ARBA" id="ARBA00022968"/>
    </source>
</evidence>
<feature type="region of interest" description="Disordered" evidence="7">
    <location>
        <begin position="1"/>
        <end position="82"/>
    </location>
</feature>
<comment type="subcellular location">
    <subcellularLocation>
        <location evidence="1">Membrane</location>
        <topology evidence="1">Single-pass type II membrane protein</topology>
    </subcellularLocation>
</comment>
<dbReference type="FunCoup" id="G0P2Q7">
    <property type="interactions" value="1"/>
</dbReference>
<dbReference type="Pfam" id="PF00287">
    <property type="entry name" value="Na_K-ATPase"/>
    <property type="match status" value="1"/>
</dbReference>
<keyword evidence="10" id="KW-1185">Reference proteome</keyword>
<evidence type="ECO:0000256" key="8">
    <source>
        <dbReference type="SAM" id="Phobius"/>
    </source>
</evidence>
<dbReference type="OMA" id="QPCIMLK"/>
<keyword evidence="5 8" id="KW-1133">Transmembrane helix</keyword>
<dbReference type="HOGENOM" id="CLU_759165_0_0_1"/>
<dbReference type="eggNOG" id="KOG3927">
    <property type="taxonomic scope" value="Eukaryota"/>
</dbReference>
<accession>G0P2Q7</accession>
<dbReference type="OrthoDB" id="5912413at2759"/>
<organism evidence="10">
    <name type="scientific">Caenorhabditis brenneri</name>
    <name type="common">Nematode worm</name>
    <dbReference type="NCBI Taxonomy" id="135651"/>
    <lineage>
        <taxon>Eukaryota</taxon>
        <taxon>Metazoa</taxon>
        <taxon>Ecdysozoa</taxon>
        <taxon>Nematoda</taxon>
        <taxon>Chromadorea</taxon>
        <taxon>Rhabditida</taxon>
        <taxon>Rhabditina</taxon>
        <taxon>Rhabditomorpha</taxon>
        <taxon>Rhabditoidea</taxon>
        <taxon>Rhabditidae</taxon>
        <taxon>Peloderinae</taxon>
        <taxon>Caenorhabditis</taxon>
    </lineage>
</organism>
<dbReference type="InterPro" id="IPR000402">
    <property type="entry name" value="Na/K_ATPase_sub_beta"/>
</dbReference>
<dbReference type="EMBL" id="GL380029">
    <property type="protein sequence ID" value="EGT43360.1"/>
    <property type="molecule type" value="Genomic_DNA"/>
</dbReference>
<dbReference type="GO" id="GO:1990573">
    <property type="term" value="P:potassium ion import across plasma membrane"/>
    <property type="evidence" value="ECO:0007669"/>
    <property type="project" value="TreeGrafter"/>
</dbReference>
<name>G0P2Q7_CAEBE</name>
<sequence length="365" mass="41154">MVKSASSTRDDSQERKSFLDKPNSSKTANSAVSGGASEKSAKRSERSNKATARTQNSEKTIKSMISQNSTASIQSIGRRGPKMSDGTEFDTGPYGYVFSFIYLFVLWGLAIILAVCLITFNYSRLDPQYPTYFGEGSFLGGVPKVTFDPNPRRFLEEGTKNVMEWNIYDFRSYLNYLIRYKQILKNYVGGVNGTFADGKYLCKNKTLERDEACVFDREHGFGECVFGNEQLETGFGFSKGQPCIMLKLNKIVGWAPNLPENETETDPSCGRCCGTGIQFQCQSNDDVQFEFYPKTGIPSCYFPYSNQPGYEQPFQMVKLTNITVGKETTIECWPKHDSIRLLPSGKQNELRFHILMKRDPIDESS</sequence>
<proteinExistence type="inferred from homology"/>
<keyword evidence="4" id="KW-0735">Signal-anchor</keyword>
<dbReference type="AlphaFoldDB" id="G0P2Q7"/>
<evidence type="ECO:0000313" key="10">
    <source>
        <dbReference type="Proteomes" id="UP000008068"/>
    </source>
</evidence>
<dbReference type="GO" id="GO:0001671">
    <property type="term" value="F:ATPase activator activity"/>
    <property type="evidence" value="ECO:0007669"/>
    <property type="project" value="TreeGrafter"/>
</dbReference>
<dbReference type="GO" id="GO:0036376">
    <property type="term" value="P:sodium ion export across plasma membrane"/>
    <property type="evidence" value="ECO:0007669"/>
    <property type="project" value="TreeGrafter"/>
</dbReference>
<feature type="compositionally biased region" description="Basic and acidic residues" evidence="7">
    <location>
        <begin position="39"/>
        <end position="48"/>
    </location>
</feature>
<evidence type="ECO:0000256" key="2">
    <source>
        <dbReference type="ARBA" id="ARBA00005876"/>
    </source>
</evidence>